<evidence type="ECO:0000313" key="2">
    <source>
        <dbReference type="EMBL" id="KAK1323820.1"/>
    </source>
</evidence>
<reference evidence="2" key="2">
    <citation type="submission" date="2023-06" db="EMBL/GenBank/DDBJ databases">
        <authorList>
            <person name="Ma L."/>
            <person name="Liu K.-W."/>
            <person name="Li Z."/>
            <person name="Hsiao Y.-Y."/>
            <person name="Qi Y."/>
            <person name="Fu T."/>
            <person name="Tang G."/>
            <person name="Zhang D."/>
            <person name="Sun W.-H."/>
            <person name="Liu D.-K."/>
            <person name="Li Y."/>
            <person name="Chen G.-Z."/>
            <person name="Liu X.-D."/>
            <person name="Liao X.-Y."/>
            <person name="Jiang Y.-T."/>
            <person name="Yu X."/>
            <person name="Hao Y."/>
            <person name="Huang J."/>
            <person name="Zhao X.-W."/>
            <person name="Ke S."/>
            <person name="Chen Y.-Y."/>
            <person name="Wu W.-L."/>
            <person name="Hsu J.-L."/>
            <person name="Lin Y.-F."/>
            <person name="Huang M.-D."/>
            <person name="Li C.-Y."/>
            <person name="Huang L."/>
            <person name="Wang Z.-W."/>
            <person name="Zhao X."/>
            <person name="Zhong W.-Y."/>
            <person name="Peng D.-H."/>
            <person name="Ahmad S."/>
            <person name="Lan S."/>
            <person name="Zhang J.-S."/>
            <person name="Tsai W.-C."/>
            <person name="Van De Peer Y."/>
            <person name="Liu Z.-J."/>
        </authorList>
    </citation>
    <scope>NUCLEOTIDE SEQUENCE</scope>
    <source>
        <strain evidence="2">CP</strain>
        <tissue evidence="2">Leaves</tissue>
    </source>
</reference>
<reference evidence="2" key="1">
    <citation type="journal article" date="2023" name="Nat. Commun.">
        <title>Diploid and tetraploid genomes of Acorus and the evolution of monocots.</title>
        <authorList>
            <person name="Ma L."/>
            <person name="Liu K.W."/>
            <person name="Li Z."/>
            <person name="Hsiao Y.Y."/>
            <person name="Qi Y."/>
            <person name="Fu T."/>
            <person name="Tang G.D."/>
            <person name="Zhang D."/>
            <person name="Sun W.H."/>
            <person name="Liu D.K."/>
            <person name="Li Y."/>
            <person name="Chen G.Z."/>
            <person name="Liu X.D."/>
            <person name="Liao X.Y."/>
            <person name="Jiang Y.T."/>
            <person name="Yu X."/>
            <person name="Hao Y."/>
            <person name="Huang J."/>
            <person name="Zhao X.W."/>
            <person name="Ke S."/>
            <person name="Chen Y.Y."/>
            <person name="Wu W.L."/>
            <person name="Hsu J.L."/>
            <person name="Lin Y.F."/>
            <person name="Huang M.D."/>
            <person name="Li C.Y."/>
            <person name="Huang L."/>
            <person name="Wang Z.W."/>
            <person name="Zhao X."/>
            <person name="Zhong W.Y."/>
            <person name="Peng D.H."/>
            <person name="Ahmad S."/>
            <person name="Lan S."/>
            <person name="Zhang J.S."/>
            <person name="Tsai W.C."/>
            <person name="Van de Peer Y."/>
            <person name="Liu Z.J."/>
        </authorList>
    </citation>
    <scope>NUCLEOTIDE SEQUENCE</scope>
    <source>
        <strain evidence="2">CP</strain>
    </source>
</reference>
<gene>
    <name evidence="2" type="ORF">QJS10_CPA02g01272</name>
</gene>
<evidence type="ECO:0000256" key="1">
    <source>
        <dbReference type="SAM" id="MobiDB-lite"/>
    </source>
</evidence>
<dbReference type="EMBL" id="JAUJYO010000002">
    <property type="protein sequence ID" value="KAK1323820.1"/>
    <property type="molecule type" value="Genomic_DNA"/>
</dbReference>
<sequence length="62" mass="7102">MPVRSERRRLRVSPEMEGEEEKERHHVKGLVGIDALTLYLPTMGGCLDAPARSHYSITTYFN</sequence>
<comment type="caution">
    <text evidence="2">The sequence shown here is derived from an EMBL/GenBank/DDBJ whole genome shotgun (WGS) entry which is preliminary data.</text>
</comment>
<organism evidence="2 3">
    <name type="scientific">Acorus calamus</name>
    <name type="common">Sweet flag</name>
    <dbReference type="NCBI Taxonomy" id="4465"/>
    <lineage>
        <taxon>Eukaryota</taxon>
        <taxon>Viridiplantae</taxon>
        <taxon>Streptophyta</taxon>
        <taxon>Embryophyta</taxon>
        <taxon>Tracheophyta</taxon>
        <taxon>Spermatophyta</taxon>
        <taxon>Magnoliopsida</taxon>
        <taxon>Liliopsida</taxon>
        <taxon>Acoraceae</taxon>
        <taxon>Acorus</taxon>
    </lineage>
</organism>
<dbReference type="Proteomes" id="UP001180020">
    <property type="component" value="Unassembled WGS sequence"/>
</dbReference>
<feature type="region of interest" description="Disordered" evidence="1">
    <location>
        <begin position="1"/>
        <end position="23"/>
    </location>
</feature>
<dbReference type="AlphaFoldDB" id="A0AAV9FGC9"/>
<keyword evidence="3" id="KW-1185">Reference proteome</keyword>
<proteinExistence type="predicted"/>
<accession>A0AAV9FGC9</accession>
<name>A0AAV9FGC9_ACOCL</name>
<protein>
    <submittedName>
        <fullName evidence="2">Uncharacterized protein</fullName>
    </submittedName>
</protein>
<evidence type="ECO:0000313" key="3">
    <source>
        <dbReference type="Proteomes" id="UP001180020"/>
    </source>
</evidence>
<feature type="compositionally biased region" description="Basic residues" evidence="1">
    <location>
        <begin position="1"/>
        <end position="11"/>
    </location>
</feature>